<comment type="caution">
    <text evidence="9">The sequence shown here is derived from an EMBL/GenBank/DDBJ whole genome shotgun (WGS) entry which is preliminary data.</text>
</comment>
<feature type="transmembrane region" description="Helical" evidence="7">
    <location>
        <begin position="134"/>
        <end position="161"/>
    </location>
</feature>
<evidence type="ECO:0000313" key="10">
    <source>
        <dbReference type="Proteomes" id="UP001611075"/>
    </source>
</evidence>
<dbReference type="InterPro" id="IPR035906">
    <property type="entry name" value="MetI-like_sf"/>
</dbReference>
<evidence type="ECO:0000256" key="4">
    <source>
        <dbReference type="ARBA" id="ARBA00022692"/>
    </source>
</evidence>
<evidence type="ECO:0000256" key="2">
    <source>
        <dbReference type="ARBA" id="ARBA00022448"/>
    </source>
</evidence>
<reference evidence="9 10" key="1">
    <citation type="submission" date="2024-10" db="EMBL/GenBank/DDBJ databases">
        <title>The Natural Products Discovery Center: Release of the First 8490 Sequenced Strains for Exploring Actinobacteria Biosynthetic Diversity.</title>
        <authorList>
            <person name="Kalkreuter E."/>
            <person name="Kautsar S.A."/>
            <person name="Yang D."/>
            <person name="Bader C.D."/>
            <person name="Teijaro C.N."/>
            <person name="Fluegel L."/>
            <person name="Davis C.M."/>
            <person name="Simpson J.R."/>
            <person name="Lauterbach L."/>
            <person name="Steele A.D."/>
            <person name="Gui C."/>
            <person name="Meng S."/>
            <person name="Li G."/>
            <person name="Viehrig K."/>
            <person name="Ye F."/>
            <person name="Su P."/>
            <person name="Kiefer A.F."/>
            <person name="Nichols A."/>
            <person name="Cepeda A.J."/>
            <person name="Yan W."/>
            <person name="Fan B."/>
            <person name="Jiang Y."/>
            <person name="Adhikari A."/>
            <person name="Zheng C.-J."/>
            <person name="Schuster L."/>
            <person name="Cowan T.M."/>
            <person name="Smanski M.J."/>
            <person name="Chevrette M.G."/>
            <person name="De Carvalho L.P.S."/>
            <person name="Shen B."/>
        </authorList>
    </citation>
    <scope>NUCLEOTIDE SEQUENCE [LARGE SCALE GENOMIC DNA]</scope>
    <source>
        <strain evidence="9 10">NPDC021253</strain>
    </source>
</reference>
<dbReference type="PANTHER" id="PTHR43163:SF6">
    <property type="entry name" value="DIPEPTIDE TRANSPORT SYSTEM PERMEASE PROTEIN DPPB-RELATED"/>
    <property type="match status" value="1"/>
</dbReference>
<sequence>MTRFVLRRLLQSVVVLLGVTLVVFLLLQLVPGDPVRVALGTRFDQQTYDALRERSGLDRPLVAQYASYVGHALTGDLGVSFRSGQPVTTIVLERLPATLSLAVTAVLLALLVAFPLGVLSAVRSGSALDHAARVFSQFGVSVPDFWMGIMGILLFAGVLGWLPPSGYVALTEDPAGWASHVLLPAAAVGLVTASILTRFIRSSVLEVLSEDYVRTAEAKGLRSRIVVVRHVLRNALIPVVTVVAVQLASLIGGVIVIEVLFAWPGVGRLTYDAVQARDYPVLQGAVLFVAALFLLMNLLVDVLYARLDPRIGVR</sequence>
<evidence type="ECO:0000259" key="8">
    <source>
        <dbReference type="PROSITE" id="PS50928"/>
    </source>
</evidence>
<name>A0ABW7SSI5_9ACTN</name>
<accession>A0ABW7SSI5</accession>
<dbReference type="Pfam" id="PF00528">
    <property type="entry name" value="BPD_transp_1"/>
    <property type="match status" value="1"/>
</dbReference>
<feature type="domain" description="ABC transmembrane type-1" evidence="8">
    <location>
        <begin position="95"/>
        <end position="304"/>
    </location>
</feature>
<dbReference type="Pfam" id="PF19300">
    <property type="entry name" value="BPD_transp_1_N"/>
    <property type="match status" value="1"/>
</dbReference>
<dbReference type="EMBL" id="JBIRPU010000031">
    <property type="protein sequence ID" value="MFI0796663.1"/>
    <property type="molecule type" value="Genomic_DNA"/>
</dbReference>
<evidence type="ECO:0000256" key="7">
    <source>
        <dbReference type="RuleBase" id="RU363032"/>
    </source>
</evidence>
<keyword evidence="2 7" id="KW-0813">Transport</keyword>
<dbReference type="InterPro" id="IPR045621">
    <property type="entry name" value="BPD_transp_1_N"/>
</dbReference>
<keyword evidence="4 7" id="KW-0812">Transmembrane</keyword>
<feature type="transmembrane region" description="Helical" evidence="7">
    <location>
        <begin position="235"/>
        <end position="261"/>
    </location>
</feature>
<feature type="transmembrane region" description="Helical" evidence="7">
    <location>
        <begin position="281"/>
        <end position="304"/>
    </location>
</feature>
<evidence type="ECO:0000256" key="5">
    <source>
        <dbReference type="ARBA" id="ARBA00022989"/>
    </source>
</evidence>
<keyword evidence="5 7" id="KW-1133">Transmembrane helix</keyword>
<dbReference type="InterPro" id="IPR000515">
    <property type="entry name" value="MetI-like"/>
</dbReference>
<comment type="subcellular location">
    <subcellularLocation>
        <location evidence="1 7">Cell membrane</location>
        <topology evidence="1 7">Multi-pass membrane protein</topology>
    </subcellularLocation>
</comment>
<gene>
    <name evidence="9" type="ORF">ACH4OY_28845</name>
</gene>
<evidence type="ECO:0000256" key="1">
    <source>
        <dbReference type="ARBA" id="ARBA00004651"/>
    </source>
</evidence>
<dbReference type="RefSeq" id="WP_396684998.1">
    <property type="nucleotide sequence ID" value="NZ_JBIRPU010000031.1"/>
</dbReference>
<feature type="transmembrane region" description="Helical" evidence="7">
    <location>
        <begin position="181"/>
        <end position="200"/>
    </location>
</feature>
<dbReference type="PANTHER" id="PTHR43163">
    <property type="entry name" value="DIPEPTIDE TRANSPORT SYSTEM PERMEASE PROTEIN DPPB-RELATED"/>
    <property type="match status" value="1"/>
</dbReference>
<protein>
    <submittedName>
        <fullName evidence="9">ABC transporter permease</fullName>
    </submittedName>
</protein>
<evidence type="ECO:0000256" key="3">
    <source>
        <dbReference type="ARBA" id="ARBA00022475"/>
    </source>
</evidence>
<dbReference type="Proteomes" id="UP001611075">
    <property type="component" value="Unassembled WGS sequence"/>
</dbReference>
<evidence type="ECO:0000313" key="9">
    <source>
        <dbReference type="EMBL" id="MFI0796663.1"/>
    </source>
</evidence>
<comment type="similarity">
    <text evidence="7">Belongs to the binding-protein-dependent transport system permease family.</text>
</comment>
<evidence type="ECO:0000256" key="6">
    <source>
        <dbReference type="ARBA" id="ARBA00023136"/>
    </source>
</evidence>
<proteinExistence type="inferred from homology"/>
<feature type="transmembrane region" description="Helical" evidence="7">
    <location>
        <begin position="99"/>
        <end position="122"/>
    </location>
</feature>
<keyword evidence="10" id="KW-1185">Reference proteome</keyword>
<dbReference type="Gene3D" id="1.10.3720.10">
    <property type="entry name" value="MetI-like"/>
    <property type="match status" value="1"/>
</dbReference>
<organism evidence="9 10">
    <name type="scientific">Micromonospora rubida</name>
    <dbReference type="NCBI Taxonomy" id="2697657"/>
    <lineage>
        <taxon>Bacteria</taxon>
        <taxon>Bacillati</taxon>
        <taxon>Actinomycetota</taxon>
        <taxon>Actinomycetes</taxon>
        <taxon>Micromonosporales</taxon>
        <taxon>Micromonosporaceae</taxon>
        <taxon>Micromonospora</taxon>
    </lineage>
</organism>
<dbReference type="PROSITE" id="PS50928">
    <property type="entry name" value="ABC_TM1"/>
    <property type="match status" value="1"/>
</dbReference>
<dbReference type="CDD" id="cd06261">
    <property type="entry name" value="TM_PBP2"/>
    <property type="match status" value="1"/>
</dbReference>
<dbReference type="SUPFAM" id="SSF161098">
    <property type="entry name" value="MetI-like"/>
    <property type="match status" value="1"/>
</dbReference>
<keyword evidence="6 7" id="KW-0472">Membrane</keyword>
<keyword evidence="3" id="KW-1003">Cell membrane</keyword>